<evidence type="ECO:0000313" key="14">
    <source>
        <dbReference type="Proteomes" id="UP001497525"/>
    </source>
</evidence>
<keyword evidence="4" id="KW-0158">Chromosome</keyword>
<comment type="caution">
    <text evidence="13">The sequence shown here is derived from an EMBL/GenBank/DDBJ whole genome shotgun (WGS) entry which is preliminary data.</text>
</comment>
<feature type="compositionally biased region" description="Basic residues" evidence="10">
    <location>
        <begin position="1057"/>
        <end position="1066"/>
    </location>
</feature>
<dbReference type="GO" id="GO:0000796">
    <property type="term" value="C:condensin complex"/>
    <property type="evidence" value="ECO:0007669"/>
    <property type="project" value="TreeGrafter"/>
</dbReference>
<dbReference type="GO" id="GO:0042393">
    <property type="term" value="F:histone binding"/>
    <property type="evidence" value="ECO:0007669"/>
    <property type="project" value="TreeGrafter"/>
</dbReference>
<evidence type="ECO:0000256" key="6">
    <source>
        <dbReference type="ARBA" id="ARBA00022776"/>
    </source>
</evidence>
<keyword evidence="5" id="KW-0132">Cell division</keyword>
<dbReference type="GO" id="GO:0010032">
    <property type="term" value="P:meiotic chromosome condensation"/>
    <property type="evidence" value="ECO:0007669"/>
    <property type="project" value="TreeGrafter"/>
</dbReference>
<dbReference type="GO" id="GO:0005634">
    <property type="term" value="C:nucleus"/>
    <property type="evidence" value="ECO:0007669"/>
    <property type="project" value="UniProtKB-SubCell"/>
</dbReference>
<dbReference type="SUPFAM" id="SSF48371">
    <property type="entry name" value="ARM repeat"/>
    <property type="match status" value="1"/>
</dbReference>
<dbReference type="PANTHER" id="PTHR14222">
    <property type="entry name" value="CONDENSIN"/>
    <property type="match status" value="1"/>
</dbReference>
<accession>A0AAV2T2C3</accession>
<feature type="domain" description="Condensin complex subunit 1 C-terminal" evidence="11">
    <location>
        <begin position="1186"/>
        <end position="1346"/>
    </location>
</feature>
<evidence type="ECO:0000256" key="9">
    <source>
        <dbReference type="ARBA" id="ARBA00023306"/>
    </source>
</evidence>
<feature type="compositionally biased region" description="Acidic residues" evidence="10">
    <location>
        <begin position="1569"/>
        <end position="1582"/>
    </location>
</feature>
<dbReference type="Proteomes" id="UP001497525">
    <property type="component" value="Unassembled WGS sequence"/>
</dbReference>
<reference evidence="13" key="1">
    <citation type="submission" date="2024-06" db="EMBL/GenBank/DDBJ databases">
        <authorList>
            <person name="Liu X."/>
            <person name="Lenzi L."/>
            <person name="Haldenby T S."/>
            <person name="Uol C."/>
        </authorList>
    </citation>
    <scope>NUCLEOTIDE SEQUENCE</scope>
</reference>
<feature type="region of interest" description="Disordered" evidence="10">
    <location>
        <begin position="566"/>
        <end position="592"/>
    </location>
</feature>
<name>A0AAV2T2C3_CALDB</name>
<dbReference type="EMBL" id="CAXLJL010000068">
    <property type="protein sequence ID" value="CAL5130635.1"/>
    <property type="molecule type" value="Genomic_DNA"/>
</dbReference>
<dbReference type="PIRSF" id="PIRSF017127">
    <property type="entry name" value="Condensin_D2"/>
    <property type="match status" value="1"/>
</dbReference>
<evidence type="ECO:0000256" key="4">
    <source>
        <dbReference type="ARBA" id="ARBA00022454"/>
    </source>
</evidence>
<dbReference type="InterPro" id="IPR026971">
    <property type="entry name" value="CND1/NCAPD3"/>
</dbReference>
<comment type="subcellular location">
    <subcellularLocation>
        <location evidence="2">Chromosome</location>
    </subcellularLocation>
    <subcellularLocation>
        <location evidence="1">Nucleus</location>
    </subcellularLocation>
</comment>
<dbReference type="Pfam" id="PF12717">
    <property type="entry name" value="Cnd1"/>
    <property type="match status" value="1"/>
</dbReference>
<dbReference type="InterPro" id="IPR011989">
    <property type="entry name" value="ARM-like"/>
</dbReference>
<protein>
    <recommendedName>
        <fullName evidence="15">Condensin complex subunit 1</fullName>
    </recommendedName>
</protein>
<dbReference type="Pfam" id="PF12922">
    <property type="entry name" value="Cnd1_N"/>
    <property type="match status" value="1"/>
</dbReference>
<feature type="region of interest" description="Disordered" evidence="10">
    <location>
        <begin position="161"/>
        <end position="186"/>
    </location>
</feature>
<feature type="region of interest" description="Disordered" evidence="10">
    <location>
        <begin position="1483"/>
        <end position="1582"/>
    </location>
</feature>
<sequence>MCLQISAIERFDLGLIPSRMPDFVVPVSRSDLLKRATPNAYVVNEVLSVRIIRNQLPKCQHILRAEGHTYILRAFDIFFSVLHEWSSLSRRTREEAWEIILEGCRVCVRQLTLMLESKEGGSVDLNRTELATHRNALKMHIYLLCQFVDMFENEQNANTKSKAAAKVGRKKGRGGAARGPGRDDDEEDEFGLPFGWIEECEHAVGVLDQLCRLQLNKLWEPPIAEEEFVNLIANCCYKLLENRSMTSSVNVRGALTSVLASLVRRYGHSIACCVKLTQLLQCFPHMVTCLISIVRSFMEEENLGGIVRELLKEICSYSGADLERDAQATQDFSSFLLEVSSIYPALAQYILPILRPRLDEDPYQMRNCVLGVVGEVLQGFARREQLDAKESVQREHLMDLLQEHIHDVNGYVRAKALQIWHAIVSTRGLPVRRQSKLAALLVGPHGAMMDISSLARRYACKTLTAMVLQSPAAKLTPQELQNVLDKEVKRLESLEELLGKVCPYDENEAGDAPELEKEVDGAPIKQRDKTKKHKKSKKTKRVVAGDAASADQCVSDTLICNDQEDMDESVENEDESDSGESDEESLDAQEMENVAVTEEVEAPPPIDGAEIDAAAALEAAIHSAAAIASNSADISLHHLRSASGAHAELSAEVSRQRACVAYLRETSAFSSLVSMAIQDYKSMLASKTLSDVTEAIDFFVTAKHAGIQGLDDGIRQIFIQIWSQDEPVRKSVVDAFRKLYLQLDPDDMIGPSDVLTTETADTIVTHLSRFIHGADVGSMVSLEKILQHLIETDQLNHSLMAHFWRRFVTSASEETNEGIEDSKSMLLILQMIVKPGPQEFDKHLDTLFQYGLRPSSDLSKIDLERVKLTCLVLLRMIPRTKASANSRTKNSTEPFRLPKTHELFSRLCAILVGTVTHPNQTMWIPMMEQAIAVIYELSESPELTATKIIGQVAEKVVLSSRQTTDIPVESQPQPSEEQNSAEQAEQENQPPSLSKIKTDPEQFLERLTILCPSFLLSRFMSLAGHVCLKQLVHLESAILTELKRRAALKDERESKSRPTRHRRQTRPSRISAISTMSTGTNLSTTNAGGQTAEEECGLVGASADDTEVDFIRHICDHEMITEPNHYFTPLLSLVTYVCSNPTRFSNDIVQASASLALAKMMLVNAEVCEPRLQLLFTMAERNHSEVVRANLVVALGDLCRRFPNLIEPWTPNLYARLRDNSARVRTNALNTLSHLILNDMIKVKGQISEMTVCLVDKIERLNVLARQFFTELARKGNALYNVVPDIISRLSDPDIGVSEEDFHTIMEFLLPLIGRERLCETLVEKVCARFRTTRLHRQWRDLAYTLTAISFNERMMRVLYENISAFADKLCLPEVHACFELLIGNAKKFTKPDGMPRLEEFEAKIKEAIGQSFGFVSPCHTGSDRIIRLCVPRTEGSTSRLASLIALTYHYDWNCLQKMVDSPFHQKGVADEAAVRRAELAAKAVKNRRPSRVSSSLGSPEAPRKNLRRTAGTKSGAPPEEGNEPSEENQPPKTAANPKKAAPSTRGRRVASGRRRRVQAFSSSSSSDGENEESSSSSDEEE</sequence>
<feature type="compositionally biased region" description="Basic and acidic residues" evidence="10">
    <location>
        <begin position="1047"/>
        <end position="1056"/>
    </location>
</feature>
<dbReference type="GO" id="GO:0051301">
    <property type="term" value="P:cell division"/>
    <property type="evidence" value="ECO:0007669"/>
    <property type="project" value="UniProtKB-KW"/>
</dbReference>
<keyword evidence="8" id="KW-0539">Nucleus</keyword>
<evidence type="ECO:0000256" key="1">
    <source>
        <dbReference type="ARBA" id="ARBA00004123"/>
    </source>
</evidence>
<feature type="region of interest" description="Disordered" evidence="10">
    <location>
        <begin position="1047"/>
        <end position="1067"/>
    </location>
</feature>
<keyword evidence="9" id="KW-0131">Cell cycle</keyword>
<feature type="region of interest" description="Disordered" evidence="10">
    <location>
        <begin position="505"/>
        <end position="546"/>
    </location>
</feature>
<organism evidence="13 14">
    <name type="scientific">Calicophoron daubneyi</name>
    <name type="common">Rumen fluke</name>
    <name type="synonym">Paramphistomum daubneyi</name>
    <dbReference type="NCBI Taxonomy" id="300641"/>
    <lineage>
        <taxon>Eukaryota</taxon>
        <taxon>Metazoa</taxon>
        <taxon>Spiralia</taxon>
        <taxon>Lophotrochozoa</taxon>
        <taxon>Platyhelminthes</taxon>
        <taxon>Trematoda</taxon>
        <taxon>Digenea</taxon>
        <taxon>Plagiorchiida</taxon>
        <taxon>Pronocephalata</taxon>
        <taxon>Paramphistomoidea</taxon>
        <taxon>Paramphistomidae</taxon>
        <taxon>Calicophoron</taxon>
    </lineage>
</organism>
<evidence type="ECO:0000259" key="12">
    <source>
        <dbReference type="Pfam" id="PF12922"/>
    </source>
</evidence>
<feature type="region of interest" description="Disordered" evidence="10">
    <location>
        <begin position="963"/>
        <end position="996"/>
    </location>
</feature>
<evidence type="ECO:0000256" key="10">
    <source>
        <dbReference type="SAM" id="MobiDB-lite"/>
    </source>
</evidence>
<dbReference type="InterPro" id="IPR007673">
    <property type="entry name" value="Condensin_cplx_su1"/>
</dbReference>
<dbReference type="InterPro" id="IPR024324">
    <property type="entry name" value="Condensin_cplx_su1_N"/>
</dbReference>
<evidence type="ECO:0000256" key="8">
    <source>
        <dbReference type="ARBA" id="ARBA00023242"/>
    </source>
</evidence>
<comment type="similarity">
    <text evidence="3">Belongs to the CND1 (condensin subunit 1) family.</text>
</comment>
<feature type="compositionally biased region" description="Basic residues" evidence="10">
    <location>
        <begin position="528"/>
        <end position="541"/>
    </location>
</feature>
<gene>
    <name evidence="13" type="ORF">CDAUBV1_LOCUS2809</name>
</gene>
<evidence type="ECO:0000256" key="5">
    <source>
        <dbReference type="ARBA" id="ARBA00022618"/>
    </source>
</evidence>
<feature type="domain" description="Condensin complex subunit 1 N-terminal" evidence="12">
    <location>
        <begin position="92"/>
        <end position="271"/>
    </location>
</feature>
<feature type="compositionally biased region" description="Acidic residues" evidence="10">
    <location>
        <begin position="566"/>
        <end position="590"/>
    </location>
</feature>
<evidence type="ECO:0000256" key="3">
    <source>
        <dbReference type="ARBA" id="ARBA00009606"/>
    </source>
</evidence>
<feature type="compositionally biased region" description="Basic residues" evidence="10">
    <location>
        <begin position="1546"/>
        <end position="1558"/>
    </location>
</feature>
<evidence type="ECO:0008006" key="15">
    <source>
        <dbReference type="Google" id="ProtNLM"/>
    </source>
</evidence>
<evidence type="ECO:0000256" key="7">
    <source>
        <dbReference type="ARBA" id="ARBA00023067"/>
    </source>
</evidence>
<dbReference type="GO" id="GO:0000779">
    <property type="term" value="C:condensed chromosome, centromeric region"/>
    <property type="evidence" value="ECO:0007669"/>
    <property type="project" value="TreeGrafter"/>
</dbReference>
<feature type="compositionally biased region" description="Low complexity" evidence="10">
    <location>
        <begin position="969"/>
        <end position="992"/>
    </location>
</feature>
<dbReference type="GO" id="GO:0007076">
    <property type="term" value="P:mitotic chromosome condensation"/>
    <property type="evidence" value="ECO:0007669"/>
    <property type="project" value="InterPro"/>
</dbReference>
<keyword evidence="7" id="KW-0226">DNA condensation</keyword>
<evidence type="ECO:0000313" key="13">
    <source>
        <dbReference type="EMBL" id="CAL5130635.1"/>
    </source>
</evidence>
<proteinExistence type="inferred from homology"/>
<keyword evidence="6" id="KW-0498">Mitosis</keyword>
<feature type="compositionally biased region" description="Low complexity" evidence="10">
    <location>
        <begin position="1528"/>
        <end position="1543"/>
    </location>
</feature>
<dbReference type="Gene3D" id="1.25.10.10">
    <property type="entry name" value="Leucine-rich Repeat Variant"/>
    <property type="match status" value="2"/>
</dbReference>
<dbReference type="InterPro" id="IPR032682">
    <property type="entry name" value="Cnd1_C"/>
</dbReference>
<dbReference type="PANTHER" id="PTHR14222:SF2">
    <property type="entry name" value="CONDENSIN COMPLEX SUBUNIT 1"/>
    <property type="match status" value="1"/>
</dbReference>
<evidence type="ECO:0000259" key="11">
    <source>
        <dbReference type="Pfam" id="PF12717"/>
    </source>
</evidence>
<dbReference type="InterPro" id="IPR016024">
    <property type="entry name" value="ARM-type_fold"/>
</dbReference>
<evidence type="ECO:0000256" key="2">
    <source>
        <dbReference type="ARBA" id="ARBA00004286"/>
    </source>
</evidence>